<comment type="caution">
    <text evidence="1">The sequence shown here is derived from an EMBL/GenBank/DDBJ whole genome shotgun (WGS) entry which is preliminary data.</text>
</comment>
<dbReference type="Proteomes" id="UP001148838">
    <property type="component" value="Unassembled WGS sequence"/>
</dbReference>
<accession>A0ABQ8S2L8</accession>
<name>A0ABQ8S2L8_PERAM</name>
<gene>
    <name evidence="1" type="ORF">ANN_24075</name>
</gene>
<evidence type="ECO:0000313" key="2">
    <source>
        <dbReference type="Proteomes" id="UP001148838"/>
    </source>
</evidence>
<evidence type="ECO:0000313" key="1">
    <source>
        <dbReference type="EMBL" id="KAJ4428061.1"/>
    </source>
</evidence>
<protein>
    <submittedName>
        <fullName evidence="1">Uncharacterized protein</fullName>
    </submittedName>
</protein>
<reference evidence="1 2" key="1">
    <citation type="journal article" date="2022" name="Allergy">
        <title>Genome assembly and annotation of Periplaneta americana reveal a comprehensive cockroach allergen profile.</title>
        <authorList>
            <person name="Wang L."/>
            <person name="Xiong Q."/>
            <person name="Saelim N."/>
            <person name="Wang L."/>
            <person name="Nong W."/>
            <person name="Wan A.T."/>
            <person name="Shi M."/>
            <person name="Liu X."/>
            <person name="Cao Q."/>
            <person name="Hui J.H.L."/>
            <person name="Sookrung N."/>
            <person name="Leung T.F."/>
            <person name="Tungtrongchitr A."/>
            <person name="Tsui S.K.W."/>
        </authorList>
    </citation>
    <scope>NUCLEOTIDE SEQUENCE [LARGE SCALE GENOMIC DNA]</scope>
    <source>
        <strain evidence="1">PWHHKU_190912</strain>
    </source>
</reference>
<sequence>MQFVDLEKFRHTRSVLDGERTGKPPKLNKEKMLNISDSMQRTPSKSLLNSELHCSMLQDFMGKLLEDEIHYSLFQQDDATAHTANKLYNFWMSYLENVSSLRAYGLLARRT</sequence>
<dbReference type="EMBL" id="JAJSOF020000037">
    <property type="protein sequence ID" value="KAJ4428061.1"/>
    <property type="molecule type" value="Genomic_DNA"/>
</dbReference>
<proteinExistence type="predicted"/>
<organism evidence="1 2">
    <name type="scientific">Periplaneta americana</name>
    <name type="common">American cockroach</name>
    <name type="synonym">Blatta americana</name>
    <dbReference type="NCBI Taxonomy" id="6978"/>
    <lineage>
        <taxon>Eukaryota</taxon>
        <taxon>Metazoa</taxon>
        <taxon>Ecdysozoa</taxon>
        <taxon>Arthropoda</taxon>
        <taxon>Hexapoda</taxon>
        <taxon>Insecta</taxon>
        <taxon>Pterygota</taxon>
        <taxon>Neoptera</taxon>
        <taxon>Polyneoptera</taxon>
        <taxon>Dictyoptera</taxon>
        <taxon>Blattodea</taxon>
        <taxon>Blattoidea</taxon>
        <taxon>Blattidae</taxon>
        <taxon>Blattinae</taxon>
        <taxon>Periplaneta</taxon>
    </lineage>
</organism>
<keyword evidence="2" id="KW-1185">Reference proteome</keyword>